<dbReference type="Pfam" id="PF07804">
    <property type="entry name" value="HipA_C"/>
    <property type="match status" value="1"/>
</dbReference>
<evidence type="ECO:0000259" key="3">
    <source>
        <dbReference type="Pfam" id="PF07804"/>
    </source>
</evidence>
<protein>
    <recommendedName>
        <fullName evidence="3">HipA-like C-terminal domain-containing protein</fullName>
    </recommendedName>
</protein>
<dbReference type="EMBL" id="AP023092">
    <property type="protein sequence ID" value="BCE28224.1"/>
    <property type="molecule type" value="Genomic_DNA"/>
</dbReference>
<dbReference type="AlphaFoldDB" id="A0A809YAL5"/>
<reference evidence="4" key="1">
    <citation type="submission" date="2020-05" db="EMBL/GenBank/DDBJ databases">
        <title>Complete genome sequence of Bradyrhizobium diazoefficiens XF2 isolated from soybean nodule.</title>
        <authorList>
            <person name="Noda R."/>
            <person name="Kakizaki K."/>
            <person name="Minamisawa K."/>
        </authorList>
    </citation>
    <scope>NUCLEOTIDE SEQUENCE</scope>
    <source>
        <strain evidence="4">XF2</strain>
    </source>
</reference>
<keyword evidence="1" id="KW-0808">Transferase</keyword>
<proteinExistence type="predicted"/>
<keyword evidence="2" id="KW-0418">Kinase</keyword>
<name>A0A809YAL5_9BRAD</name>
<dbReference type="EMBL" id="AP023098">
    <property type="protein sequence ID" value="BCE80556.1"/>
    <property type="molecule type" value="Genomic_DNA"/>
</dbReference>
<dbReference type="GO" id="GO:0016301">
    <property type="term" value="F:kinase activity"/>
    <property type="evidence" value="ECO:0007669"/>
    <property type="project" value="UniProtKB-KW"/>
</dbReference>
<dbReference type="EMBL" id="AP023093">
    <property type="protein sequence ID" value="BCE36957.1"/>
    <property type="molecule type" value="Genomic_DNA"/>
</dbReference>
<organism evidence="5">
    <name type="scientific">Bradyrhizobium diazoefficiens</name>
    <dbReference type="NCBI Taxonomy" id="1355477"/>
    <lineage>
        <taxon>Bacteria</taxon>
        <taxon>Pseudomonadati</taxon>
        <taxon>Pseudomonadota</taxon>
        <taxon>Alphaproteobacteria</taxon>
        <taxon>Hyphomicrobiales</taxon>
        <taxon>Nitrobacteraceae</taxon>
        <taxon>Bradyrhizobium</taxon>
    </lineage>
</organism>
<feature type="domain" description="HipA-like C-terminal" evidence="3">
    <location>
        <begin position="2"/>
        <end position="93"/>
    </location>
</feature>
<evidence type="ECO:0000256" key="2">
    <source>
        <dbReference type="ARBA" id="ARBA00022777"/>
    </source>
</evidence>
<evidence type="ECO:0000313" key="5">
    <source>
        <dbReference type="EMBL" id="BCE36957.1"/>
    </source>
</evidence>
<accession>A0A809YAL5</accession>
<dbReference type="RefSeq" id="WP_050991095.1">
    <property type="nucleotide sequence ID" value="NZ_AP022639.1"/>
</dbReference>
<gene>
    <name evidence="4" type="ORF">XF2B_19930</name>
    <name evidence="5" type="ORF">XF3B_19880</name>
    <name evidence="6" type="ORF">XF9B_19770</name>
</gene>
<dbReference type="InterPro" id="IPR012893">
    <property type="entry name" value="HipA-like_C"/>
</dbReference>
<sequence length="138" mass="15698">MIAFSFLVLGTDAHAKNFSVIHLPGRRMFLAPLYDVLSLVPYDNDEHERRRLRMAMKIGGYYKFSEVLPRHWRRQGELMKMDPDEMIARLVALGEKIPDALSDVVKEARVEGLKEPVLDTVLDGISARGKAIVQQYSA</sequence>
<dbReference type="Gene3D" id="1.10.1070.20">
    <property type="match status" value="1"/>
</dbReference>
<evidence type="ECO:0000256" key="1">
    <source>
        <dbReference type="ARBA" id="ARBA00022679"/>
    </source>
</evidence>
<reference evidence="5" key="2">
    <citation type="submission" date="2020-05" db="EMBL/GenBank/DDBJ databases">
        <title>Complete genome sequence of Bradyrhizobium diazoefficiens XF3 isolated from soybean nodule.</title>
        <authorList>
            <person name="Noda R."/>
            <person name="Kakizaki K."/>
            <person name="Minamisawa K."/>
        </authorList>
    </citation>
    <scope>NUCLEOTIDE SEQUENCE</scope>
    <source>
        <strain evidence="5">XF3</strain>
    </source>
</reference>
<reference evidence="6" key="3">
    <citation type="submission" date="2020-05" db="EMBL/GenBank/DDBJ databases">
        <title>Complete genome sequence of Bradyrhizobium diazoefficiens XF9 isolated from soybean nodule.</title>
        <authorList>
            <person name="Noda R."/>
            <person name="Kakizaki K."/>
            <person name="Minamisawa K."/>
        </authorList>
    </citation>
    <scope>NUCLEOTIDE SEQUENCE</scope>
    <source>
        <strain evidence="6">XF9</strain>
    </source>
</reference>
<evidence type="ECO:0000313" key="6">
    <source>
        <dbReference type="EMBL" id="BCE80556.1"/>
    </source>
</evidence>
<evidence type="ECO:0000313" key="4">
    <source>
        <dbReference type="EMBL" id="BCE28224.1"/>
    </source>
</evidence>